<evidence type="ECO:0000313" key="1">
    <source>
        <dbReference type="EMBL" id="KAJ8896469.1"/>
    </source>
</evidence>
<gene>
    <name evidence="1" type="ORF">PR048_001813</name>
</gene>
<dbReference type="EMBL" id="JARBHB010000001">
    <property type="protein sequence ID" value="KAJ8896469.1"/>
    <property type="molecule type" value="Genomic_DNA"/>
</dbReference>
<organism evidence="1 2">
    <name type="scientific">Dryococelus australis</name>
    <dbReference type="NCBI Taxonomy" id="614101"/>
    <lineage>
        <taxon>Eukaryota</taxon>
        <taxon>Metazoa</taxon>
        <taxon>Ecdysozoa</taxon>
        <taxon>Arthropoda</taxon>
        <taxon>Hexapoda</taxon>
        <taxon>Insecta</taxon>
        <taxon>Pterygota</taxon>
        <taxon>Neoptera</taxon>
        <taxon>Polyneoptera</taxon>
        <taxon>Phasmatodea</taxon>
        <taxon>Verophasmatodea</taxon>
        <taxon>Anareolatae</taxon>
        <taxon>Phasmatidae</taxon>
        <taxon>Eurycanthinae</taxon>
        <taxon>Dryococelus</taxon>
    </lineage>
</organism>
<dbReference type="Proteomes" id="UP001159363">
    <property type="component" value="Chromosome 1"/>
</dbReference>
<comment type="caution">
    <text evidence="1">The sequence shown here is derived from an EMBL/GenBank/DDBJ whole genome shotgun (WGS) entry which is preliminary data.</text>
</comment>
<reference evidence="1 2" key="1">
    <citation type="submission" date="2023-02" db="EMBL/GenBank/DDBJ databases">
        <title>LHISI_Scaffold_Assembly.</title>
        <authorList>
            <person name="Stuart O.P."/>
            <person name="Cleave R."/>
            <person name="Magrath M.J.L."/>
            <person name="Mikheyev A.S."/>
        </authorList>
    </citation>
    <scope>NUCLEOTIDE SEQUENCE [LARGE SCALE GENOMIC DNA]</scope>
    <source>
        <strain evidence="1">Daus_M_001</strain>
        <tissue evidence="1">Leg muscle</tissue>
    </source>
</reference>
<sequence length="187" mass="20683">MTHNSPLRMRTVTSVALTVLILNLPQLPRDVCHRMFEAQIQSAHTAAKIEADINETKKLGSDYPRKPAELTFEVILFEGATYTAALIAENWCTVFEKWGLNNKVIAIVTYGTANMKCALLLTSIQGLMCSIHNLQVVLKDSCFIKSSVSNLISAGTKIIAHFYHSVNSSKVLRKTQATLGVPEHELI</sequence>
<keyword evidence="2" id="KW-1185">Reference proteome</keyword>
<evidence type="ECO:0000313" key="2">
    <source>
        <dbReference type="Proteomes" id="UP001159363"/>
    </source>
</evidence>
<protein>
    <submittedName>
        <fullName evidence="1">Uncharacterized protein</fullName>
    </submittedName>
</protein>
<name>A0ABQ9IJS5_9NEOP</name>
<proteinExistence type="predicted"/>
<accession>A0ABQ9IJS5</accession>